<feature type="transmembrane region" description="Helical" evidence="7">
    <location>
        <begin position="197"/>
        <end position="216"/>
    </location>
</feature>
<keyword evidence="2" id="KW-0813">Transport</keyword>
<feature type="transmembrane region" description="Helical" evidence="7">
    <location>
        <begin position="318"/>
        <end position="347"/>
    </location>
</feature>
<evidence type="ECO:0000256" key="1">
    <source>
        <dbReference type="ARBA" id="ARBA00004651"/>
    </source>
</evidence>
<evidence type="ECO:0000256" key="5">
    <source>
        <dbReference type="ARBA" id="ARBA00022989"/>
    </source>
</evidence>
<evidence type="ECO:0000313" key="8">
    <source>
        <dbReference type="EMBL" id="MBO8465855.1"/>
    </source>
</evidence>
<feature type="transmembrane region" description="Helical" evidence="7">
    <location>
        <begin position="421"/>
        <end position="442"/>
    </location>
</feature>
<dbReference type="EMBL" id="JADIME010000079">
    <property type="protein sequence ID" value="MBO8465855.1"/>
    <property type="molecule type" value="Genomic_DNA"/>
</dbReference>
<keyword evidence="3" id="KW-1003">Cell membrane</keyword>
<feature type="transmembrane region" description="Helical" evidence="7">
    <location>
        <begin position="170"/>
        <end position="191"/>
    </location>
</feature>
<reference evidence="8" key="1">
    <citation type="submission" date="2020-10" db="EMBL/GenBank/DDBJ databases">
        <authorList>
            <person name="Gilroy R."/>
        </authorList>
    </citation>
    <scope>NUCLEOTIDE SEQUENCE</scope>
    <source>
        <strain evidence="8">10037</strain>
    </source>
</reference>
<sequence length="452" mass="49332">MEKPLKKGDLTQGNITRTLLTFTLPMMAGSLLQQCYNITDTLIVGQFVGSQALAAVGSAYALMVFLTSILLGLSMGSGTVFSQQFGAGDFSGMRRSVFMSFVLTGGITVFLNIAVFVWIDPILGWLSVPDDVYGMMRDYLVIIFAGIVFTFLSNFYSSLLRAVGDSVTPLIFFAISAVMNIGLDLFCILVLDMGIKGAALATVVSQGAGAVLIVWYTYAKRPELRVKREDMRFDRKGFGEILSFSSLTCIQQSIMNFGILLVQGLVNSFGTVVMAAFAAAVKIDSFAYTPVQEFGNAFSTFVAQNFGAGKKERIRRGVFSAVAVVAVFSVFVSVTVFIFARALMLIFVKPEDTEIIRTGMEYLRIEGAFYIGIGLLFLLYGYYRAVRRPVMSVILTVLSLGTRVGLSYWLASVPGIGETGIWWSIPVGWAIADLVGIGYYFFVNCGKYSEAV</sequence>
<evidence type="ECO:0000313" key="9">
    <source>
        <dbReference type="Proteomes" id="UP000823597"/>
    </source>
</evidence>
<organism evidence="8 9">
    <name type="scientific">Candidatus Merdivivens pullistercoris</name>
    <dbReference type="NCBI Taxonomy" id="2840873"/>
    <lineage>
        <taxon>Bacteria</taxon>
        <taxon>Pseudomonadati</taxon>
        <taxon>Bacteroidota</taxon>
        <taxon>Bacteroidia</taxon>
        <taxon>Bacteroidales</taxon>
        <taxon>Muribaculaceae</taxon>
        <taxon>Muribaculaceae incertae sedis</taxon>
        <taxon>Candidatus Merdivivens</taxon>
    </lineage>
</organism>
<dbReference type="GO" id="GO:0042910">
    <property type="term" value="F:xenobiotic transmembrane transporter activity"/>
    <property type="evidence" value="ECO:0007669"/>
    <property type="project" value="InterPro"/>
</dbReference>
<dbReference type="PANTHER" id="PTHR43549:SF3">
    <property type="entry name" value="MULTIDRUG RESISTANCE PROTEIN YPNP-RELATED"/>
    <property type="match status" value="1"/>
</dbReference>
<dbReference type="GO" id="GO:0005886">
    <property type="term" value="C:plasma membrane"/>
    <property type="evidence" value="ECO:0007669"/>
    <property type="project" value="UniProtKB-SubCell"/>
</dbReference>
<protein>
    <submittedName>
        <fullName evidence="8">MATE family efflux transporter</fullName>
    </submittedName>
</protein>
<name>A0A9D9I4L0_9BACT</name>
<feature type="transmembrane region" description="Helical" evidence="7">
    <location>
        <begin position="390"/>
        <end position="409"/>
    </location>
</feature>
<accession>A0A9D9I4L0</accession>
<feature type="transmembrane region" description="Helical" evidence="7">
    <location>
        <begin position="52"/>
        <end position="76"/>
    </location>
</feature>
<comment type="subcellular location">
    <subcellularLocation>
        <location evidence="1">Cell membrane</location>
        <topology evidence="1">Multi-pass membrane protein</topology>
    </subcellularLocation>
</comment>
<dbReference type="PANTHER" id="PTHR43549">
    <property type="entry name" value="MULTIDRUG RESISTANCE PROTEIN YPNP-RELATED"/>
    <property type="match status" value="1"/>
</dbReference>
<dbReference type="InterPro" id="IPR052031">
    <property type="entry name" value="Membrane_Transporter-Flippase"/>
</dbReference>
<keyword evidence="4 7" id="KW-0812">Transmembrane</keyword>
<feature type="transmembrane region" description="Helical" evidence="7">
    <location>
        <begin position="237"/>
        <end position="254"/>
    </location>
</feature>
<dbReference type="GO" id="GO:0015297">
    <property type="term" value="F:antiporter activity"/>
    <property type="evidence" value="ECO:0007669"/>
    <property type="project" value="InterPro"/>
</dbReference>
<dbReference type="Proteomes" id="UP000823597">
    <property type="component" value="Unassembled WGS sequence"/>
</dbReference>
<keyword evidence="6 7" id="KW-0472">Membrane</keyword>
<reference evidence="8" key="2">
    <citation type="journal article" date="2021" name="PeerJ">
        <title>Extensive microbial diversity within the chicken gut microbiome revealed by metagenomics and culture.</title>
        <authorList>
            <person name="Gilroy R."/>
            <person name="Ravi A."/>
            <person name="Getino M."/>
            <person name="Pursley I."/>
            <person name="Horton D.L."/>
            <person name="Alikhan N.F."/>
            <person name="Baker D."/>
            <person name="Gharbi K."/>
            <person name="Hall N."/>
            <person name="Watson M."/>
            <person name="Adriaenssens E.M."/>
            <person name="Foster-Nyarko E."/>
            <person name="Jarju S."/>
            <person name="Secka A."/>
            <person name="Antonio M."/>
            <person name="Oren A."/>
            <person name="Chaudhuri R.R."/>
            <person name="La Ragione R."/>
            <person name="Hildebrand F."/>
            <person name="Pallen M.J."/>
        </authorList>
    </citation>
    <scope>NUCLEOTIDE SEQUENCE</scope>
    <source>
        <strain evidence="8">10037</strain>
    </source>
</reference>
<proteinExistence type="predicted"/>
<feature type="transmembrane region" description="Helical" evidence="7">
    <location>
        <begin position="139"/>
        <end position="158"/>
    </location>
</feature>
<dbReference type="CDD" id="cd13138">
    <property type="entry name" value="MATE_yoeA_like"/>
    <property type="match status" value="1"/>
</dbReference>
<dbReference type="AlphaFoldDB" id="A0A9D9I4L0"/>
<evidence type="ECO:0000256" key="2">
    <source>
        <dbReference type="ARBA" id="ARBA00022448"/>
    </source>
</evidence>
<gene>
    <name evidence="8" type="ORF">IAB93_07665</name>
</gene>
<dbReference type="NCBIfam" id="TIGR00797">
    <property type="entry name" value="matE"/>
    <property type="match status" value="1"/>
</dbReference>
<feature type="transmembrane region" description="Helical" evidence="7">
    <location>
        <begin position="97"/>
        <end position="119"/>
    </location>
</feature>
<dbReference type="InterPro" id="IPR002528">
    <property type="entry name" value="MATE_fam"/>
</dbReference>
<keyword evidence="5 7" id="KW-1133">Transmembrane helix</keyword>
<feature type="transmembrane region" description="Helical" evidence="7">
    <location>
        <begin position="367"/>
        <end position="383"/>
    </location>
</feature>
<dbReference type="InterPro" id="IPR048279">
    <property type="entry name" value="MdtK-like"/>
</dbReference>
<feature type="transmembrane region" description="Helical" evidence="7">
    <location>
        <begin position="260"/>
        <end position="281"/>
    </location>
</feature>
<comment type="caution">
    <text evidence="8">The sequence shown here is derived from an EMBL/GenBank/DDBJ whole genome shotgun (WGS) entry which is preliminary data.</text>
</comment>
<dbReference type="Pfam" id="PF01554">
    <property type="entry name" value="MatE"/>
    <property type="match status" value="2"/>
</dbReference>
<evidence type="ECO:0000256" key="3">
    <source>
        <dbReference type="ARBA" id="ARBA00022475"/>
    </source>
</evidence>
<evidence type="ECO:0000256" key="4">
    <source>
        <dbReference type="ARBA" id="ARBA00022692"/>
    </source>
</evidence>
<evidence type="ECO:0000256" key="7">
    <source>
        <dbReference type="SAM" id="Phobius"/>
    </source>
</evidence>
<evidence type="ECO:0000256" key="6">
    <source>
        <dbReference type="ARBA" id="ARBA00023136"/>
    </source>
</evidence>
<dbReference type="PIRSF" id="PIRSF006603">
    <property type="entry name" value="DinF"/>
    <property type="match status" value="1"/>
</dbReference>